<dbReference type="AlphaFoldDB" id="A0A495ECM4"/>
<evidence type="ECO:0000256" key="1">
    <source>
        <dbReference type="SAM" id="Phobius"/>
    </source>
</evidence>
<organism evidence="2 3">
    <name type="scientific">Arthrobacter oryzae</name>
    <dbReference type="NCBI Taxonomy" id="409290"/>
    <lineage>
        <taxon>Bacteria</taxon>
        <taxon>Bacillati</taxon>
        <taxon>Actinomycetota</taxon>
        <taxon>Actinomycetes</taxon>
        <taxon>Micrococcales</taxon>
        <taxon>Micrococcaceae</taxon>
        <taxon>Arthrobacter</taxon>
    </lineage>
</organism>
<keyword evidence="1" id="KW-1133">Transmembrane helix</keyword>
<dbReference type="RefSeq" id="WP_120954948.1">
    <property type="nucleotide sequence ID" value="NZ_RBIR01000009.1"/>
</dbReference>
<sequence length="148" mass="15614">MSTQTESSTKRSRSFIYIVAMVLLVVFAVVALLTFRQARETQQSLAKADQLIATINAAGGTAPSREQIARVLGDDGGAVCANPNNALSRATFLSQLTNGTPGPGNRPVIANAKVAVGELAIIKVYCPDQLAEFQQFIGNLKTYQTGGA</sequence>
<dbReference type="Proteomes" id="UP000276055">
    <property type="component" value="Unassembled WGS sequence"/>
</dbReference>
<reference evidence="2 3" key="1">
    <citation type="submission" date="2018-10" db="EMBL/GenBank/DDBJ databases">
        <title>Genomic Encyclopedia of Type Strains, Phase IV (KMG-IV): sequencing the most valuable type-strain genomes for metagenomic binning, comparative biology and taxonomic classification.</title>
        <authorList>
            <person name="Goeker M."/>
        </authorList>
    </citation>
    <scope>NUCLEOTIDE SEQUENCE [LARGE SCALE GENOMIC DNA]</scope>
    <source>
        <strain evidence="2 3">DSM 25586</strain>
    </source>
</reference>
<dbReference type="OrthoDB" id="3628158at2"/>
<name>A0A495ECM4_9MICC</name>
<gene>
    <name evidence="2" type="ORF">C8D78_3323</name>
</gene>
<accession>A0A495ECM4</accession>
<comment type="caution">
    <text evidence="2">The sequence shown here is derived from an EMBL/GenBank/DDBJ whole genome shotgun (WGS) entry which is preliminary data.</text>
</comment>
<evidence type="ECO:0000313" key="2">
    <source>
        <dbReference type="EMBL" id="RKR13667.1"/>
    </source>
</evidence>
<proteinExistence type="predicted"/>
<keyword evidence="1" id="KW-0812">Transmembrane</keyword>
<feature type="transmembrane region" description="Helical" evidence="1">
    <location>
        <begin position="15"/>
        <end position="35"/>
    </location>
</feature>
<evidence type="ECO:0000313" key="3">
    <source>
        <dbReference type="Proteomes" id="UP000276055"/>
    </source>
</evidence>
<keyword evidence="1" id="KW-0472">Membrane</keyword>
<dbReference type="EMBL" id="RBIR01000009">
    <property type="protein sequence ID" value="RKR13667.1"/>
    <property type="molecule type" value="Genomic_DNA"/>
</dbReference>
<protein>
    <submittedName>
        <fullName evidence="2">Uncharacterized protein</fullName>
    </submittedName>
</protein>